<dbReference type="Gene3D" id="1.20.1250.20">
    <property type="entry name" value="MFS general substrate transporter like domains"/>
    <property type="match status" value="1"/>
</dbReference>
<sequence>MLRANRDTMAKSTWRTSTQSTENLRSPPPIAMTDLRKIDTSSSEQVVGTTKLYDGDELHYVPMPSADPKDPLNLPTWRKWAAVISLSFFGALALASEFIIAALVPVFVLEYSGLDPKLLATLDLSALSPGGGINLNPFKILAGLGGPPLYEVALLASIPLLMNGVASYFLVPLSIAIGRRPVLLFVGVMAWAGGFWASYSTSLPSHLAARAFQGLGAGAVEALIPLIVQDMMFIHQRNKAISLISAGQGLFVVSLGIASPVIVARLSWRYIYWITAGVGVFAWGLLVVFVPESRYFRSDAELAGKALFPLPPGETRPRLDVASYGPRTNKTDFGVFTVSLEWRRARYSVWETLKTTLFPNIFWVILVNSLFISTQGAAGQVGSAVLIAAGWKFEMLGLAVVPVVIASPLVWFFGGFLADKISNWHARRNNGIREPEAHLLSLIVPLFCGVLGPILFGYAAENVDTVSIYVFLFGIFLIGFSFLTANTLFSVYLVESYPAYAGPVLVNVSSFRLIVGFAMSFDATQWVEQIGFMKSFAIYAGALAFMTLGLPLVYFYGKRIRSFTAGKLNKTYMDDKMDDENKLLRTMSSQQRLR</sequence>
<dbReference type="AlphaFoldDB" id="A0A9W8YL03"/>
<evidence type="ECO:0000256" key="1">
    <source>
        <dbReference type="ARBA" id="ARBA00004141"/>
    </source>
</evidence>
<feature type="region of interest" description="Disordered" evidence="5">
    <location>
        <begin position="1"/>
        <end position="31"/>
    </location>
</feature>
<evidence type="ECO:0000313" key="8">
    <source>
        <dbReference type="EMBL" id="KAJ4386618.1"/>
    </source>
</evidence>
<feature type="transmembrane region" description="Helical" evidence="6">
    <location>
        <begin position="466"/>
        <end position="493"/>
    </location>
</feature>
<dbReference type="GO" id="GO:0022857">
    <property type="term" value="F:transmembrane transporter activity"/>
    <property type="evidence" value="ECO:0007669"/>
    <property type="project" value="InterPro"/>
</dbReference>
<name>A0A9W8YL03_9PEZI</name>
<feature type="transmembrane region" description="Helical" evidence="6">
    <location>
        <begin position="500"/>
        <end position="521"/>
    </location>
</feature>
<dbReference type="GO" id="GO:0005886">
    <property type="term" value="C:plasma membrane"/>
    <property type="evidence" value="ECO:0007669"/>
    <property type="project" value="TreeGrafter"/>
</dbReference>
<proteinExistence type="predicted"/>
<gene>
    <name evidence="8" type="ORF">N0V93_009516</name>
</gene>
<feature type="transmembrane region" description="Helical" evidence="6">
    <location>
        <begin position="182"/>
        <end position="199"/>
    </location>
</feature>
<evidence type="ECO:0000256" key="3">
    <source>
        <dbReference type="ARBA" id="ARBA00022989"/>
    </source>
</evidence>
<dbReference type="InterPro" id="IPR036259">
    <property type="entry name" value="MFS_trans_sf"/>
</dbReference>
<dbReference type="PANTHER" id="PTHR23502:SF164">
    <property type="entry name" value="MAJOR FACILITATOR SUPERFAMILY (MFS) PROFILE DOMAIN-CONTAINING PROTEIN"/>
    <property type="match status" value="1"/>
</dbReference>
<dbReference type="OrthoDB" id="268400at2759"/>
<dbReference type="PANTHER" id="PTHR23502">
    <property type="entry name" value="MAJOR FACILITATOR SUPERFAMILY"/>
    <property type="match status" value="1"/>
</dbReference>
<evidence type="ECO:0000256" key="2">
    <source>
        <dbReference type="ARBA" id="ARBA00022692"/>
    </source>
</evidence>
<dbReference type="SUPFAM" id="SSF103473">
    <property type="entry name" value="MFS general substrate transporter"/>
    <property type="match status" value="1"/>
</dbReference>
<feature type="domain" description="Major facilitator superfamily (MFS) profile" evidence="7">
    <location>
        <begin position="83"/>
        <end position="561"/>
    </location>
</feature>
<feature type="transmembrane region" description="Helical" evidence="6">
    <location>
        <begin position="536"/>
        <end position="557"/>
    </location>
</feature>
<keyword evidence="4 6" id="KW-0472">Membrane</keyword>
<keyword evidence="9" id="KW-1185">Reference proteome</keyword>
<feature type="compositionally biased region" description="Polar residues" evidence="5">
    <location>
        <begin position="10"/>
        <end position="24"/>
    </location>
</feature>
<feature type="transmembrane region" description="Helical" evidence="6">
    <location>
        <begin position="361"/>
        <end position="389"/>
    </location>
</feature>
<feature type="transmembrane region" description="Helical" evidence="6">
    <location>
        <begin position="240"/>
        <end position="264"/>
    </location>
</feature>
<feature type="transmembrane region" description="Helical" evidence="6">
    <location>
        <begin position="270"/>
        <end position="290"/>
    </location>
</feature>
<dbReference type="InterPro" id="IPR011701">
    <property type="entry name" value="MFS"/>
</dbReference>
<evidence type="ECO:0000256" key="6">
    <source>
        <dbReference type="SAM" id="Phobius"/>
    </source>
</evidence>
<evidence type="ECO:0000256" key="4">
    <source>
        <dbReference type="ARBA" id="ARBA00023136"/>
    </source>
</evidence>
<keyword evidence="2 6" id="KW-0812">Transmembrane</keyword>
<organism evidence="8 9">
    <name type="scientific">Gnomoniopsis smithogilvyi</name>
    <dbReference type="NCBI Taxonomy" id="1191159"/>
    <lineage>
        <taxon>Eukaryota</taxon>
        <taxon>Fungi</taxon>
        <taxon>Dikarya</taxon>
        <taxon>Ascomycota</taxon>
        <taxon>Pezizomycotina</taxon>
        <taxon>Sordariomycetes</taxon>
        <taxon>Sordariomycetidae</taxon>
        <taxon>Diaporthales</taxon>
        <taxon>Gnomoniaceae</taxon>
        <taxon>Gnomoniopsis</taxon>
    </lineage>
</organism>
<dbReference type="PROSITE" id="PS50850">
    <property type="entry name" value="MFS"/>
    <property type="match status" value="1"/>
</dbReference>
<keyword evidence="3 6" id="KW-1133">Transmembrane helix</keyword>
<evidence type="ECO:0000313" key="9">
    <source>
        <dbReference type="Proteomes" id="UP001140453"/>
    </source>
</evidence>
<protein>
    <recommendedName>
        <fullName evidence="7">Major facilitator superfamily (MFS) profile domain-containing protein</fullName>
    </recommendedName>
</protein>
<dbReference type="Proteomes" id="UP001140453">
    <property type="component" value="Unassembled WGS sequence"/>
</dbReference>
<feature type="transmembrane region" description="Helical" evidence="6">
    <location>
        <begin position="211"/>
        <end position="228"/>
    </location>
</feature>
<reference evidence="8" key="1">
    <citation type="submission" date="2022-10" db="EMBL/GenBank/DDBJ databases">
        <title>Tapping the CABI collections for fungal endophytes: first genome assemblies for Collariella, Neodidymelliopsis, Ascochyta clinopodiicola, Didymella pomorum, Didymosphaeria variabile, Neocosmospora piperis and Neocucurbitaria cava.</title>
        <authorList>
            <person name="Hill R."/>
        </authorList>
    </citation>
    <scope>NUCLEOTIDE SEQUENCE</scope>
    <source>
        <strain evidence="8">IMI 355082</strain>
    </source>
</reference>
<feature type="transmembrane region" description="Helical" evidence="6">
    <location>
        <begin position="80"/>
        <end position="108"/>
    </location>
</feature>
<evidence type="ECO:0000256" key="5">
    <source>
        <dbReference type="SAM" id="MobiDB-lite"/>
    </source>
</evidence>
<feature type="transmembrane region" description="Helical" evidence="6">
    <location>
        <begin position="149"/>
        <end position="170"/>
    </location>
</feature>
<dbReference type="InterPro" id="IPR020846">
    <property type="entry name" value="MFS_dom"/>
</dbReference>
<dbReference type="Pfam" id="PF07690">
    <property type="entry name" value="MFS_1"/>
    <property type="match status" value="1"/>
</dbReference>
<feature type="transmembrane region" description="Helical" evidence="6">
    <location>
        <begin position="439"/>
        <end position="460"/>
    </location>
</feature>
<comment type="subcellular location">
    <subcellularLocation>
        <location evidence="1">Membrane</location>
        <topology evidence="1">Multi-pass membrane protein</topology>
    </subcellularLocation>
</comment>
<comment type="caution">
    <text evidence="8">The sequence shown here is derived from an EMBL/GenBank/DDBJ whole genome shotgun (WGS) entry which is preliminary data.</text>
</comment>
<accession>A0A9W8YL03</accession>
<feature type="transmembrane region" description="Helical" evidence="6">
    <location>
        <begin position="395"/>
        <end position="418"/>
    </location>
</feature>
<evidence type="ECO:0000259" key="7">
    <source>
        <dbReference type="PROSITE" id="PS50850"/>
    </source>
</evidence>
<dbReference type="EMBL" id="JAPEVB010000006">
    <property type="protein sequence ID" value="KAJ4386618.1"/>
    <property type="molecule type" value="Genomic_DNA"/>
</dbReference>